<keyword evidence="8 9" id="KW-0998">Cell outer membrane</keyword>
<keyword evidence="2 9" id="KW-0813">Transport</keyword>
<dbReference type="Pfam" id="PF00593">
    <property type="entry name" value="TonB_dep_Rec_b-barrel"/>
    <property type="match status" value="1"/>
</dbReference>
<name>A0ABP9BH78_9GAMM</name>
<sequence>MKRHPLTFGLLIALASVPAFAQSPDETQEQEAQGDSLETVVVTGTRTSTRTVASSPSPIDVITPAALEATGTTELATALSRALPSLNFPRPAITDGTDAVRPAQLRGLAPDQVLVLVNGKRRHTTALINLNGSQGRGSSPVDLNAIPISAIQRVEVLRDGASAQYGSDAIAGVVNIVLKGSDSGGSIALTGGQYSAGDGRTAQLSGDVGIKLGENGALHLAAEARDQDQTDRARPYVLAPGVTVRPSTAPPPGVVVQRYGDPEVRQYAFSANADLQINDALSFYGFANASRRDALSNGFFRTALDTRNIQAIYPDGFLPQIRNIAEDRAFVVGLRGMTVLEWDVDLSYNYGRNDLSFGVENSLNRSLGPTSPTQFDAGALQITQHVLNLDVTRGFNVDWLASALNVAWGLEWRGEGFQQGAGELSSYVNGGVLLPGGTPAPSGSQVFPGFRPDDAGDFDRESFAAYLDLEANVTDKFNLGLAVRSEEYSDFGSTTSGKVSARYDFSDAVALRGTVSTGFRAPSLQQQFFRSTATNFIGGVPFDIRTFRVNDPAAVALGAEPLKAEESKNLSLGLVLKPVDNLYVTIDAYRIDIDDRIMLSENLTSTAVRNFLNATVDPALGGGRYFTNAIDTSTKGVDIIATYRWLLGNGSLDLTAGYNYNKTTVERIAPNPAALTAIDPTAVRIGRVEVGRLTVGAPRDKFQFGGLYTLGNWKFGANATRYGEFSVLFGNNPADTSRDQTFDPQWTLDLSGSYSLGNWDFTLGADNVLDEYPDEVLFANSTNGQLPYSASSPNGFNGAYLYGRIGYKW</sequence>
<dbReference type="InterPro" id="IPR037066">
    <property type="entry name" value="Plug_dom_sf"/>
</dbReference>
<comment type="subcellular location">
    <subcellularLocation>
        <location evidence="1 9">Cell outer membrane</location>
        <topology evidence="1 9">Multi-pass membrane protein</topology>
    </subcellularLocation>
</comment>
<keyword evidence="4 9" id="KW-0812">Transmembrane</keyword>
<feature type="signal peptide" evidence="12">
    <location>
        <begin position="1"/>
        <end position="21"/>
    </location>
</feature>
<keyword evidence="3 9" id="KW-1134">Transmembrane beta strand</keyword>
<keyword evidence="7 9" id="KW-0472">Membrane</keyword>
<evidence type="ECO:0000256" key="12">
    <source>
        <dbReference type="SAM" id="SignalP"/>
    </source>
</evidence>
<dbReference type="CDD" id="cd01347">
    <property type="entry name" value="ligand_gated_channel"/>
    <property type="match status" value="1"/>
</dbReference>
<evidence type="ECO:0000256" key="3">
    <source>
        <dbReference type="ARBA" id="ARBA00022452"/>
    </source>
</evidence>
<gene>
    <name evidence="15" type="ORF">GCM10023307_19580</name>
</gene>
<evidence type="ECO:0000256" key="6">
    <source>
        <dbReference type="ARBA" id="ARBA00023077"/>
    </source>
</evidence>
<organism evidence="15 16">
    <name type="scientific">Lysobacter hankyongensis</name>
    <dbReference type="NCBI Taxonomy" id="1176535"/>
    <lineage>
        <taxon>Bacteria</taxon>
        <taxon>Pseudomonadati</taxon>
        <taxon>Pseudomonadota</taxon>
        <taxon>Gammaproteobacteria</taxon>
        <taxon>Lysobacterales</taxon>
        <taxon>Lysobacteraceae</taxon>
        <taxon>Lysobacter</taxon>
    </lineage>
</organism>
<dbReference type="InterPro" id="IPR036942">
    <property type="entry name" value="Beta-barrel_TonB_sf"/>
</dbReference>
<evidence type="ECO:0000256" key="11">
    <source>
        <dbReference type="RuleBase" id="RU003357"/>
    </source>
</evidence>
<dbReference type="Gene3D" id="2.40.170.20">
    <property type="entry name" value="TonB-dependent receptor, beta-barrel domain"/>
    <property type="match status" value="1"/>
</dbReference>
<dbReference type="InterPro" id="IPR010916">
    <property type="entry name" value="TonB_box_CS"/>
</dbReference>
<evidence type="ECO:0000256" key="8">
    <source>
        <dbReference type="ARBA" id="ARBA00023237"/>
    </source>
</evidence>
<dbReference type="RefSeq" id="WP_345303143.1">
    <property type="nucleotide sequence ID" value="NZ_BAABJE010000010.1"/>
</dbReference>
<dbReference type="Proteomes" id="UP001499959">
    <property type="component" value="Unassembled WGS sequence"/>
</dbReference>
<dbReference type="SUPFAM" id="SSF56935">
    <property type="entry name" value="Porins"/>
    <property type="match status" value="1"/>
</dbReference>
<evidence type="ECO:0000256" key="1">
    <source>
        <dbReference type="ARBA" id="ARBA00004571"/>
    </source>
</evidence>
<evidence type="ECO:0000256" key="5">
    <source>
        <dbReference type="ARBA" id="ARBA00022729"/>
    </source>
</evidence>
<dbReference type="PROSITE" id="PS00430">
    <property type="entry name" value="TONB_DEPENDENT_REC_1"/>
    <property type="match status" value="1"/>
</dbReference>
<comment type="caution">
    <text evidence="15">The sequence shown here is derived from an EMBL/GenBank/DDBJ whole genome shotgun (WGS) entry which is preliminary data.</text>
</comment>
<dbReference type="PROSITE" id="PS52016">
    <property type="entry name" value="TONB_DEPENDENT_REC_3"/>
    <property type="match status" value="1"/>
</dbReference>
<dbReference type="InterPro" id="IPR012910">
    <property type="entry name" value="Plug_dom"/>
</dbReference>
<evidence type="ECO:0000259" key="14">
    <source>
        <dbReference type="Pfam" id="PF07715"/>
    </source>
</evidence>
<dbReference type="InterPro" id="IPR000531">
    <property type="entry name" value="Beta-barrel_TonB"/>
</dbReference>
<feature type="chain" id="PRO_5045667400" evidence="12">
    <location>
        <begin position="22"/>
        <end position="809"/>
    </location>
</feature>
<dbReference type="InterPro" id="IPR039426">
    <property type="entry name" value="TonB-dep_rcpt-like"/>
</dbReference>
<feature type="domain" description="TonB-dependent receptor-like beta-barrel" evidence="13">
    <location>
        <begin position="277"/>
        <end position="768"/>
    </location>
</feature>
<evidence type="ECO:0000256" key="2">
    <source>
        <dbReference type="ARBA" id="ARBA00022448"/>
    </source>
</evidence>
<feature type="domain" description="TonB-dependent receptor plug" evidence="14">
    <location>
        <begin position="53"/>
        <end position="173"/>
    </location>
</feature>
<dbReference type="EMBL" id="BAABJE010000010">
    <property type="protein sequence ID" value="GAA4794119.1"/>
    <property type="molecule type" value="Genomic_DNA"/>
</dbReference>
<dbReference type="PANTHER" id="PTHR47234:SF3">
    <property type="entry name" value="SECRETIN_TONB SHORT N-TERMINAL DOMAIN-CONTAINING PROTEIN"/>
    <property type="match status" value="1"/>
</dbReference>
<evidence type="ECO:0000313" key="15">
    <source>
        <dbReference type="EMBL" id="GAA4794119.1"/>
    </source>
</evidence>
<evidence type="ECO:0000259" key="13">
    <source>
        <dbReference type="Pfam" id="PF00593"/>
    </source>
</evidence>
<proteinExistence type="inferred from homology"/>
<evidence type="ECO:0000256" key="4">
    <source>
        <dbReference type="ARBA" id="ARBA00022692"/>
    </source>
</evidence>
<keyword evidence="5 12" id="KW-0732">Signal</keyword>
<accession>A0ABP9BH78</accession>
<dbReference type="Pfam" id="PF07715">
    <property type="entry name" value="Plug"/>
    <property type="match status" value="1"/>
</dbReference>
<keyword evidence="15" id="KW-0675">Receptor</keyword>
<evidence type="ECO:0000256" key="9">
    <source>
        <dbReference type="PROSITE-ProRule" id="PRU01360"/>
    </source>
</evidence>
<evidence type="ECO:0000256" key="10">
    <source>
        <dbReference type="PROSITE-ProRule" id="PRU10143"/>
    </source>
</evidence>
<evidence type="ECO:0000313" key="16">
    <source>
        <dbReference type="Proteomes" id="UP001499959"/>
    </source>
</evidence>
<reference evidence="16" key="1">
    <citation type="journal article" date="2019" name="Int. J. Syst. Evol. Microbiol.">
        <title>The Global Catalogue of Microorganisms (GCM) 10K type strain sequencing project: providing services to taxonomists for standard genome sequencing and annotation.</title>
        <authorList>
            <consortium name="The Broad Institute Genomics Platform"/>
            <consortium name="The Broad Institute Genome Sequencing Center for Infectious Disease"/>
            <person name="Wu L."/>
            <person name="Ma J."/>
        </authorList>
    </citation>
    <scope>NUCLEOTIDE SEQUENCE [LARGE SCALE GENOMIC DNA]</scope>
    <source>
        <strain evidence="16">JCM 18204</strain>
    </source>
</reference>
<dbReference type="Gene3D" id="2.170.130.10">
    <property type="entry name" value="TonB-dependent receptor, plug domain"/>
    <property type="match status" value="1"/>
</dbReference>
<dbReference type="PANTHER" id="PTHR47234">
    <property type="match status" value="1"/>
</dbReference>
<protein>
    <submittedName>
        <fullName evidence="15">TonB-dependent receptor</fullName>
    </submittedName>
</protein>
<keyword evidence="6 10" id="KW-0798">TonB box</keyword>
<comment type="similarity">
    <text evidence="9 11">Belongs to the TonB-dependent receptor family.</text>
</comment>
<evidence type="ECO:0000256" key="7">
    <source>
        <dbReference type="ARBA" id="ARBA00023136"/>
    </source>
</evidence>
<feature type="short sequence motif" description="TonB box" evidence="10">
    <location>
        <begin position="39"/>
        <end position="45"/>
    </location>
</feature>
<keyword evidence="16" id="KW-1185">Reference proteome</keyword>